<gene>
    <name evidence="1" type="ORF">METZ01_LOCUS265619</name>
</gene>
<feature type="non-terminal residue" evidence="1">
    <location>
        <position position="148"/>
    </location>
</feature>
<protein>
    <recommendedName>
        <fullName evidence="2">Aromatic hydrocarbon degradation protein</fullName>
    </recommendedName>
</protein>
<dbReference type="SUPFAM" id="SSF56935">
    <property type="entry name" value="Porins"/>
    <property type="match status" value="1"/>
</dbReference>
<dbReference type="AlphaFoldDB" id="A0A382JM46"/>
<sequence>MRAHLKQTIAIAVGLICLATIEAGAIVNIQSLGASARSSALGNAYVAVADNGDAVFANPAGLANVNGRQLAYTNVSLLFSGIDGDNLGQHVASFTQPLGEKMALGVGYERIGSDLMSENGAFVSLGYSITSALQLGVTSKYLFWSVED</sequence>
<evidence type="ECO:0008006" key="2">
    <source>
        <dbReference type="Google" id="ProtNLM"/>
    </source>
</evidence>
<organism evidence="1">
    <name type="scientific">marine metagenome</name>
    <dbReference type="NCBI Taxonomy" id="408172"/>
    <lineage>
        <taxon>unclassified sequences</taxon>
        <taxon>metagenomes</taxon>
        <taxon>ecological metagenomes</taxon>
    </lineage>
</organism>
<dbReference type="EMBL" id="UINC01075004">
    <property type="protein sequence ID" value="SVC12765.1"/>
    <property type="molecule type" value="Genomic_DNA"/>
</dbReference>
<reference evidence="1" key="1">
    <citation type="submission" date="2018-05" db="EMBL/GenBank/DDBJ databases">
        <authorList>
            <person name="Lanie J.A."/>
            <person name="Ng W.-L."/>
            <person name="Kazmierczak K.M."/>
            <person name="Andrzejewski T.M."/>
            <person name="Davidsen T.M."/>
            <person name="Wayne K.J."/>
            <person name="Tettelin H."/>
            <person name="Glass J.I."/>
            <person name="Rusch D."/>
            <person name="Podicherti R."/>
            <person name="Tsui H.-C.T."/>
            <person name="Winkler M.E."/>
        </authorList>
    </citation>
    <scope>NUCLEOTIDE SEQUENCE</scope>
</reference>
<evidence type="ECO:0000313" key="1">
    <source>
        <dbReference type="EMBL" id="SVC12765.1"/>
    </source>
</evidence>
<proteinExistence type="predicted"/>
<dbReference type="Gene3D" id="2.40.160.60">
    <property type="entry name" value="Outer membrane protein transport protein (OMPP1/FadL/TodX)"/>
    <property type="match status" value="1"/>
</dbReference>
<name>A0A382JM46_9ZZZZ</name>
<accession>A0A382JM46</accession>